<dbReference type="Gene3D" id="1.10.510.10">
    <property type="entry name" value="Transferase(Phosphotransferase) domain 1"/>
    <property type="match status" value="1"/>
</dbReference>
<feature type="domain" description="Protein kinase" evidence="3">
    <location>
        <begin position="19"/>
        <end position="308"/>
    </location>
</feature>
<sequence>MEPQEDSLPQEFTLNNVKFTKQTELHRSQFGIVWRYDQQPPENDALPLKLEVKGSNGDSTTVNKQGHYLSKVQKDGNQHIPKYYGDRLHGSKPYIIMEFVEYSVEEYLRRFKDLPNRLSLAQIFSQMLSALEALHASGYVNQLVKPSNFRISEENKVYLNHLGHMSELVWQGRHKAKGRYGFQGNPQYASIDQLEGYTMSRKDDLESLGYTMMYLTDKEVIPWNDLQTYKEIRQSKVDFLEQYQTPDQYLQFRRFILRVRHLAYEEDPDYNALRYDIMHLVQQPVVPNPQLNNFVLQQEQDQNDHVDMLPDLPQEQVQVIQQPLSFMEQIEAQQRVQEEAKEVQPINPFERSVRGYQGLPQSNFLDQTIKVPQPQDQHALNNSLVIQIQQLVLQHYQQSQQIEIPQKNDLAQESFNIIELIRAEEDELRPIQVRKRAMEAEVTKLQEEHKELKKANSELKVEQSKLKLNIKELEDNCSLIEGEIEMLNIEKKRIQLEIEQDQAQYIKQQEDQAYTAARNLQLEQEQLQKSKDEISQLTIEIQELKQIRENKEIELALIQKENAEFQEIIYIQRQVAQEQLQKMNDEHAEVINKVQQKKLEYVKTAQEQAAFAKEQQEYRQNVVKQRQIDESSLKEHNYRLKKEIEKLEQQRQLLAKENQEVIIARDKQHHISGEFRKEGQVSVAIVEELRADQVTHQKALFGALEKLFMKHREVTASTIKSNIVQEEKKYMEVLNLNEEEKVNKMPLSQKSVLQQAVMLNQTPPQNRKTSSSFMDSTLKYATPHGRNVSLTKECSRTGLFDTSIKQNLSKIDEKISQGATVKHTSAKLQQQSELINRRNNLSLESRQNYQTTSNENRRICHQQAVRSSRQNSSHQQSLNIDCRIIISTSEAELQQIANQKGFISFERILVTLTDINNPKQKHIANILKKQIKTHCNIKYFSLGKYKTKLEIQHGKELKELQGILLKISTQYQQYQFSSGQLIMINF</sequence>
<dbReference type="SUPFAM" id="SSF56112">
    <property type="entry name" value="Protein kinase-like (PK-like)"/>
    <property type="match status" value="1"/>
</dbReference>
<dbReference type="OrthoDB" id="5979581at2759"/>
<dbReference type="EMBL" id="RRYP01002583">
    <property type="protein sequence ID" value="TNV84616.1"/>
    <property type="molecule type" value="Genomic_DNA"/>
</dbReference>
<accession>A0A8J8NZH1</accession>
<feature type="coiled-coil region" evidence="2">
    <location>
        <begin position="630"/>
        <end position="667"/>
    </location>
</feature>
<dbReference type="GO" id="GO:0005524">
    <property type="term" value="F:ATP binding"/>
    <property type="evidence" value="ECO:0007669"/>
    <property type="project" value="InterPro"/>
</dbReference>
<dbReference type="PANTHER" id="PTHR11909">
    <property type="entry name" value="CASEIN KINASE-RELATED"/>
    <property type="match status" value="1"/>
</dbReference>
<comment type="caution">
    <text evidence="4">The sequence shown here is derived from an EMBL/GenBank/DDBJ whole genome shotgun (WGS) entry which is preliminary data.</text>
</comment>
<keyword evidence="5" id="KW-1185">Reference proteome</keyword>
<dbReference type="InterPro" id="IPR050235">
    <property type="entry name" value="CK1_Ser-Thr_kinase"/>
</dbReference>
<name>A0A8J8NZH1_HALGN</name>
<protein>
    <recommendedName>
        <fullName evidence="1">Casein kinase I</fullName>
    </recommendedName>
</protein>
<evidence type="ECO:0000256" key="1">
    <source>
        <dbReference type="ARBA" id="ARBA00023860"/>
    </source>
</evidence>
<evidence type="ECO:0000313" key="5">
    <source>
        <dbReference type="Proteomes" id="UP000785679"/>
    </source>
</evidence>
<dbReference type="AlphaFoldDB" id="A0A8J8NZH1"/>
<dbReference type="GO" id="GO:0004672">
    <property type="term" value="F:protein kinase activity"/>
    <property type="evidence" value="ECO:0007669"/>
    <property type="project" value="InterPro"/>
</dbReference>
<dbReference type="InterPro" id="IPR000719">
    <property type="entry name" value="Prot_kinase_dom"/>
</dbReference>
<keyword evidence="2" id="KW-0175">Coiled coil</keyword>
<dbReference type="InterPro" id="IPR011009">
    <property type="entry name" value="Kinase-like_dom_sf"/>
</dbReference>
<dbReference type="Proteomes" id="UP000785679">
    <property type="component" value="Unassembled WGS sequence"/>
</dbReference>
<evidence type="ECO:0000259" key="3">
    <source>
        <dbReference type="PROSITE" id="PS50011"/>
    </source>
</evidence>
<feature type="coiled-coil region" evidence="2">
    <location>
        <begin position="435"/>
        <end position="600"/>
    </location>
</feature>
<proteinExistence type="predicted"/>
<evidence type="ECO:0000313" key="4">
    <source>
        <dbReference type="EMBL" id="TNV84616.1"/>
    </source>
</evidence>
<dbReference type="SMART" id="SM00220">
    <property type="entry name" value="S_TKc"/>
    <property type="match status" value="1"/>
</dbReference>
<gene>
    <name evidence="4" type="ORF">FGO68_gene11523</name>
</gene>
<dbReference type="PROSITE" id="PS50011">
    <property type="entry name" value="PROTEIN_KINASE_DOM"/>
    <property type="match status" value="1"/>
</dbReference>
<evidence type="ECO:0000256" key="2">
    <source>
        <dbReference type="SAM" id="Coils"/>
    </source>
</evidence>
<reference evidence="4" key="1">
    <citation type="submission" date="2019-06" db="EMBL/GenBank/DDBJ databases">
        <authorList>
            <person name="Zheng W."/>
        </authorList>
    </citation>
    <scope>NUCLEOTIDE SEQUENCE</scope>
    <source>
        <strain evidence="4">QDHG01</strain>
    </source>
</reference>
<dbReference type="Pfam" id="PF00069">
    <property type="entry name" value="Pkinase"/>
    <property type="match status" value="1"/>
</dbReference>
<organism evidence="4 5">
    <name type="scientific">Halteria grandinella</name>
    <dbReference type="NCBI Taxonomy" id="5974"/>
    <lineage>
        <taxon>Eukaryota</taxon>
        <taxon>Sar</taxon>
        <taxon>Alveolata</taxon>
        <taxon>Ciliophora</taxon>
        <taxon>Intramacronucleata</taxon>
        <taxon>Spirotrichea</taxon>
        <taxon>Stichotrichia</taxon>
        <taxon>Sporadotrichida</taxon>
        <taxon>Halteriidae</taxon>
        <taxon>Halteria</taxon>
    </lineage>
</organism>